<dbReference type="GO" id="GO:0003714">
    <property type="term" value="F:transcription corepressor activity"/>
    <property type="evidence" value="ECO:0007669"/>
    <property type="project" value="TreeGrafter"/>
</dbReference>
<dbReference type="GO" id="GO:0035267">
    <property type="term" value="C:NuA4 histone acetyltransferase complex"/>
    <property type="evidence" value="ECO:0007669"/>
    <property type="project" value="InterPro"/>
</dbReference>
<dbReference type="PANTHER" id="PTHR12855:SF10">
    <property type="entry name" value="DNA METHYLTRANSFERASE 1-ASSOCIATED PROTEIN 1"/>
    <property type="match status" value="1"/>
</dbReference>
<dbReference type="OMA" id="RNNIQNW"/>
<evidence type="ECO:0000256" key="1">
    <source>
        <dbReference type="ARBA" id="ARBA00004123"/>
    </source>
</evidence>
<dbReference type="SMART" id="SM00717">
    <property type="entry name" value="SANT"/>
    <property type="match status" value="1"/>
</dbReference>
<dbReference type="InterPro" id="IPR027109">
    <property type="entry name" value="Swc4/Dmap1"/>
</dbReference>
<comment type="caution">
    <text evidence="11">The sequence shown here is derived from an EMBL/GenBank/DDBJ whole genome shotgun (WGS) entry which is preliminary data.</text>
</comment>
<proteinExistence type="inferred from homology"/>
<evidence type="ECO:0000256" key="4">
    <source>
        <dbReference type="ARBA" id="ARBA00022853"/>
    </source>
</evidence>
<reference evidence="11 12" key="1">
    <citation type="journal article" date="2011" name="J. Gen. Appl. Microbiol.">
        <title>Draft genome sequencing of the enigmatic yeast Saitoella complicata.</title>
        <authorList>
            <person name="Nishida H."/>
            <person name="Hamamoto M."/>
            <person name="Sugiyama J."/>
        </authorList>
    </citation>
    <scope>NUCLEOTIDE SEQUENCE [LARGE SCALE GENOMIC DNA]</scope>
    <source>
        <strain evidence="11 12">NRRL Y-17804</strain>
    </source>
</reference>
<keyword evidence="5" id="KW-0805">Transcription regulation</keyword>
<reference evidence="11 12" key="2">
    <citation type="journal article" date="2014" name="J. Gen. Appl. Microbiol.">
        <title>The early diverging ascomycetous budding yeast Saitoella complicata has three histone deacetylases belonging to the Clr6, Hos2, and Rpd3 lineages.</title>
        <authorList>
            <person name="Nishida H."/>
            <person name="Matsumoto T."/>
            <person name="Kondo S."/>
            <person name="Hamamoto M."/>
            <person name="Yoshikawa H."/>
        </authorList>
    </citation>
    <scope>NUCLEOTIDE SEQUENCE [LARGE SCALE GENOMIC DNA]</scope>
    <source>
        <strain evidence="11 12">NRRL Y-17804</strain>
    </source>
</reference>
<dbReference type="Proteomes" id="UP000033140">
    <property type="component" value="Unassembled WGS sequence"/>
</dbReference>
<dbReference type="GO" id="GO:0000812">
    <property type="term" value="C:Swr1 complex"/>
    <property type="evidence" value="ECO:0007669"/>
    <property type="project" value="TreeGrafter"/>
</dbReference>
<evidence type="ECO:0000256" key="2">
    <source>
        <dbReference type="ARBA" id="ARBA00006918"/>
    </source>
</evidence>
<organism evidence="11 12">
    <name type="scientific">Saitoella complicata (strain BCRC 22490 / CBS 7301 / JCM 7358 / NBRC 10748 / NRRL Y-17804)</name>
    <dbReference type="NCBI Taxonomy" id="698492"/>
    <lineage>
        <taxon>Eukaryota</taxon>
        <taxon>Fungi</taxon>
        <taxon>Dikarya</taxon>
        <taxon>Ascomycota</taxon>
        <taxon>Taphrinomycotina</taxon>
        <taxon>Taphrinomycotina incertae sedis</taxon>
        <taxon>Saitoella</taxon>
    </lineage>
</organism>
<evidence type="ECO:0000256" key="7">
    <source>
        <dbReference type="ARBA" id="ARBA00023242"/>
    </source>
</evidence>
<name>A0A0E9NFK1_SAICN</name>
<dbReference type="FunFam" id="1.10.10.60:FF:000087">
    <property type="entry name" value="DNA methyltransferase 1-associated protein 1"/>
    <property type="match status" value="1"/>
</dbReference>
<evidence type="ECO:0000256" key="5">
    <source>
        <dbReference type="ARBA" id="ARBA00023015"/>
    </source>
</evidence>
<dbReference type="InterPro" id="IPR001005">
    <property type="entry name" value="SANT/Myb"/>
</dbReference>
<dbReference type="PANTHER" id="PTHR12855">
    <property type="entry name" value="DNA METHYLTRANSFERASE 1-ASSOCIATED PROTEIN 1 FAMILY MEMBER"/>
    <property type="match status" value="1"/>
</dbReference>
<dbReference type="GO" id="GO:0000122">
    <property type="term" value="P:negative regulation of transcription by RNA polymerase II"/>
    <property type="evidence" value="ECO:0007669"/>
    <property type="project" value="TreeGrafter"/>
</dbReference>
<accession>A0A0E9NFK1</accession>
<feature type="region of interest" description="Disordered" evidence="9">
    <location>
        <begin position="1"/>
        <end position="29"/>
    </location>
</feature>
<gene>
    <name evidence="11" type="ORF">G7K_2765-t1</name>
</gene>
<evidence type="ECO:0000256" key="6">
    <source>
        <dbReference type="ARBA" id="ARBA00023163"/>
    </source>
</evidence>
<evidence type="ECO:0000259" key="10">
    <source>
        <dbReference type="SMART" id="SM00717"/>
    </source>
</evidence>
<evidence type="ECO:0000313" key="12">
    <source>
        <dbReference type="Proteomes" id="UP000033140"/>
    </source>
</evidence>
<evidence type="ECO:0000256" key="9">
    <source>
        <dbReference type="SAM" id="MobiDB-lite"/>
    </source>
</evidence>
<dbReference type="Pfam" id="PF16282">
    <property type="entry name" value="SANT_DAMP1_like"/>
    <property type="match status" value="1"/>
</dbReference>
<feature type="region of interest" description="Disordered" evidence="9">
    <location>
        <begin position="295"/>
        <end position="323"/>
    </location>
</feature>
<dbReference type="Gene3D" id="1.10.10.60">
    <property type="entry name" value="Homeodomain-like"/>
    <property type="match status" value="1"/>
</dbReference>
<comment type="similarity">
    <text evidence="2">Belongs to the SWC4 family.</text>
</comment>
<feature type="domain" description="Myb-like" evidence="10">
    <location>
        <begin position="128"/>
        <end position="180"/>
    </location>
</feature>
<keyword evidence="12" id="KW-1185">Reference proteome</keyword>
<feature type="region of interest" description="Disordered" evidence="9">
    <location>
        <begin position="419"/>
        <end position="453"/>
    </location>
</feature>
<comment type="function">
    <text evidence="8">Component of the SWR1 complex which mediates the ATP-dependent exchange of histone H2A for the H2A variant HZT1 leading to transcriptional regulation of selected genes by chromatin remodeling. Component of the NuA4 histone acetyltransferase complex which is involved in transcriptional activation of selected genes principally by acetylation of nucleosomal histone H4 and H2A. The NuA4 complex is also involved in DNA repair.</text>
</comment>
<dbReference type="AlphaFoldDB" id="A0A0E9NFK1"/>
<evidence type="ECO:0000256" key="3">
    <source>
        <dbReference type="ARBA" id="ARBA00019132"/>
    </source>
</evidence>
<dbReference type="EMBL" id="BACD03000015">
    <property type="protein sequence ID" value="GAO48593.1"/>
    <property type="molecule type" value="Genomic_DNA"/>
</dbReference>
<sequence>MTSADVRDAFNLPAKPEGGPPAPKKVKAPQPRLDGITRELYSLLGDNVPPVAIQQNKFKERPKLRQKAASWIWKPFSNGARADELQLSHWVKKIDGQDGEGAMYRFEEFNKSVDIIQYTDMEYNSELQDGDWSKEETDYLFSLCKEYDLRFVVLADRYDFQGRQRSMEEIKDRYYAVCRKITTSRTPLSIMTPQQMDRYHQLQYDKSREVERKAYVTALLQRSPEEVAEEEALFIEAKRIEANEKRMAQERAELLRLLESPPSKGSIASYTGSQGLAALANNMLLADKNKKKKPTIDGIVGVPGATATPPAKESPAPQKKPQHNALKKLTPREEVLFGISYHEKLTPGVALRSTKLSNLKPTVAQKVTTAMTELGISTTLTMPTARTSAMYEQLQQAIGVLLETKKQADKLETEIRVARARGGSFGEAEAEGRGKRGGSVDDAGRASKRPKKP</sequence>
<evidence type="ECO:0000256" key="8">
    <source>
        <dbReference type="ARBA" id="ARBA00025264"/>
    </source>
</evidence>
<feature type="compositionally biased region" description="Basic and acidic residues" evidence="9">
    <location>
        <begin position="430"/>
        <end position="445"/>
    </location>
</feature>
<protein>
    <recommendedName>
        <fullName evidence="3">SWR1-complex protein 4</fullName>
    </recommendedName>
</protein>
<dbReference type="RefSeq" id="XP_019025370.1">
    <property type="nucleotide sequence ID" value="XM_019170576.1"/>
</dbReference>
<dbReference type="GO" id="GO:0006338">
    <property type="term" value="P:chromatin remodeling"/>
    <property type="evidence" value="ECO:0007669"/>
    <property type="project" value="InterPro"/>
</dbReference>
<dbReference type="GO" id="GO:0006281">
    <property type="term" value="P:DNA repair"/>
    <property type="evidence" value="ECO:0007669"/>
    <property type="project" value="InterPro"/>
</dbReference>
<keyword evidence="6" id="KW-0804">Transcription</keyword>
<evidence type="ECO:0000313" key="11">
    <source>
        <dbReference type="EMBL" id="GAO48593.1"/>
    </source>
</evidence>
<keyword evidence="4" id="KW-0156">Chromatin regulator</keyword>
<dbReference type="InterPro" id="IPR032563">
    <property type="entry name" value="DAMP1_SANT-like"/>
</dbReference>
<comment type="subcellular location">
    <subcellularLocation>
        <location evidence="1">Nucleus</location>
    </subcellularLocation>
</comment>
<keyword evidence="7" id="KW-0539">Nucleus</keyword>
<reference evidence="11 12" key="3">
    <citation type="journal article" date="2015" name="Genome Announc.">
        <title>Draft Genome Sequence of the Archiascomycetous Yeast Saitoella complicata.</title>
        <authorList>
            <person name="Yamauchi K."/>
            <person name="Kondo S."/>
            <person name="Hamamoto M."/>
            <person name="Takahashi Y."/>
            <person name="Ogura Y."/>
            <person name="Hayashi T."/>
            <person name="Nishida H."/>
        </authorList>
    </citation>
    <scope>NUCLEOTIDE SEQUENCE [LARGE SCALE GENOMIC DNA]</scope>
    <source>
        <strain evidence="11 12">NRRL Y-17804</strain>
    </source>
</reference>
<dbReference type="CDD" id="cd11658">
    <property type="entry name" value="SANT_DMAP1_like"/>
    <property type="match status" value="1"/>
</dbReference>
<dbReference type="OrthoDB" id="19740at2759"/>
<dbReference type="STRING" id="698492.A0A0E9NFK1"/>